<sequence length="533" mass="59495">MKLLMKRPLLLLLDLIPILLFAQQPVIFPDDFKTSALNGKEVTITNTLTLTNNYSYTYGTLTFSNGQLWTPTEKFEPGVDMFNQKNLENQKNQLTVKQGSFPIVDADGTCRIGQTIEGLTGKASYSNGTYTITLTRKPEFKGNERPISCDTPETYNLKVVSFNLEHFGKNVNTYSLKLPKVALALQALQADIYALVEVEGAAGLEELCQLLNRNCNTQKYKTRYYKDNVQGMACFIYNSDAVTPVGAISLNKLADNYLPERKTAQGFQLNSNQERFILCCNHWKSKSGSNVPEQYKDKGDGQGAYNPRRVQEAEATLKFIKEITKTYNDPDVLVVGDLNAYTCEDPIRTLENGGLVNLLTTYAPNQYSYAYFSNGSYAVGYLDHSLATSTLEKQVTDARPFRINADEPQKMDVDQSGVQKNNMYRCSDHSPIVTFLNLGNGSTSIDPQTISRPAIRLTGDPRSGYLTLVSNTSLSRAEIVNISGQIIATYDISNAENAENRFTLPVNSLVRGFYLIRVYDAQGRCTRYKAVLP</sequence>
<dbReference type="PANTHER" id="PTHR42834">
    <property type="entry name" value="ENDONUCLEASE/EXONUCLEASE/PHOSPHATASE FAMILY PROTEIN (AFU_ORTHOLOGUE AFUA_3G09210)"/>
    <property type="match status" value="1"/>
</dbReference>
<dbReference type="GO" id="GO:0004519">
    <property type="term" value="F:endonuclease activity"/>
    <property type="evidence" value="ECO:0007669"/>
    <property type="project" value="UniProtKB-KW"/>
</dbReference>
<evidence type="ECO:0000313" key="3">
    <source>
        <dbReference type="Proteomes" id="UP000070319"/>
    </source>
</evidence>
<dbReference type="Proteomes" id="UP000070319">
    <property type="component" value="Unassembled WGS sequence"/>
</dbReference>
<dbReference type="AlphaFoldDB" id="A0A139KYT0"/>
<comment type="caution">
    <text evidence="2">The sequence shown here is derived from an EMBL/GenBank/DDBJ whole genome shotgun (WGS) entry which is preliminary data.</text>
</comment>
<keyword evidence="2" id="KW-0269">Exonuclease</keyword>
<keyword evidence="2" id="KW-0378">Hydrolase</keyword>
<evidence type="ECO:0000313" key="2">
    <source>
        <dbReference type="EMBL" id="KXT44347.1"/>
    </source>
</evidence>
<dbReference type="EMBL" id="LTDF01000150">
    <property type="protein sequence ID" value="KXT44347.1"/>
    <property type="molecule type" value="Genomic_DNA"/>
</dbReference>
<keyword evidence="2" id="KW-0540">Nuclease</keyword>
<dbReference type="Gene3D" id="3.60.10.10">
    <property type="entry name" value="Endonuclease/exonuclease/phosphatase"/>
    <property type="match status" value="1"/>
</dbReference>
<name>A0A139KYT0_9BACE</name>
<dbReference type="InterPro" id="IPR036691">
    <property type="entry name" value="Endo/exonu/phosph_ase_sf"/>
</dbReference>
<accession>A0A139KYT0</accession>
<gene>
    <name evidence="2" type="ORF">HMPREF2531_03885</name>
</gene>
<dbReference type="Pfam" id="PF03372">
    <property type="entry name" value="Exo_endo_phos"/>
    <property type="match status" value="1"/>
</dbReference>
<dbReference type="PATRIC" id="fig|329854.7.peg.3955"/>
<protein>
    <submittedName>
        <fullName evidence="2">Endonuclease/exonuclease/phosphatase family protein</fullName>
    </submittedName>
</protein>
<evidence type="ECO:0000259" key="1">
    <source>
        <dbReference type="Pfam" id="PF03372"/>
    </source>
</evidence>
<dbReference type="GO" id="GO:0004527">
    <property type="term" value="F:exonuclease activity"/>
    <property type="evidence" value="ECO:0007669"/>
    <property type="project" value="UniProtKB-KW"/>
</dbReference>
<dbReference type="SUPFAM" id="SSF56219">
    <property type="entry name" value="DNase I-like"/>
    <property type="match status" value="1"/>
</dbReference>
<dbReference type="InterPro" id="IPR005135">
    <property type="entry name" value="Endo/exonuclease/phosphatase"/>
</dbReference>
<keyword evidence="2" id="KW-0255">Endonuclease</keyword>
<proteinExistence type="predicted"/>
<feature type="domain" description="Endonuclease/exonuclease/phosphatase" evidence="1">
    <location>
        <begin position="161"/>
        <end position="429"/>
    </location>
</feature>
<reference evidence="2 3" key="1">
    <citation type="submission" date="2016-02" db="EMBL/GenBank/DDBJ databases">
        <authorList>
            <person name="Wen L."/>
            <person name="He K."/>
            <person name="Yang H."/>
        </authorList>
    </citation>
    <scope>NUCLEOTIDE SEQUENCE [LARGE SCALE GENOMIC DNA]</scope>
    <source>
        <strain evidence="2 3">KLE1704</strain>
    </source>
</reference>
<dbReference type="PANTHER" id="PTHR42834:SF1">
    <property type="entry name" value="ENDONUCLEASE_EXONUCLEASE_PHOSPHATASE FAMILY PROTEIN (AFU_ORTHOLOGUE AFUA_3G09210)"/>
    <property type="match status" value="1"/>
</dbReference>
<organism evidence="2">
    <name type="scientific">Bacteroides intestinalis</name>
    <dbReference type="NCBI Taxonomy" id="329854"/>
    <lineage>
        <taxon>Bacteria</taxon>
        <taxon>Pseudomonadati</taxon>
        <taxon>Bacteroidota</taxon>
        <taxon>Bacteroidia</taxon>
        <taxon>Bacteroidales</taxon>
        <taxon>Bacteroidaceae</taxon>
        <taxon>Bacteroides</taxon>
    </lineage>
</organism>